<keyword evidence="4" id="KW-0460">Magnesium</keyword>
<dbReference type="RefSeq" id="WP_061786853.1">
    <property type="nucleotide sequence ID" value="NZ_CAJZDL010000029.1"/>
</dbReference>
<keyword evidence="4" id="KW-0479">Metal-binding</keyword>
<dbReference type="PANTHER" id="PTHR19288">
    <property type="entry name" value="4-NITROPHENYLPHOSPHATASE-RELATED"/>
    <property type="match status" value="1"/>
</dbReference>
<dbReference type="PIRSF" id="PIRSF000915">
    <property type="entry name" value="PGP-type_phosphatase"/>
    <property type="match status" value="1"/>
</dbReference>
<dbReference type="InterPro" id="IPR036412">
    <property type="entry name" value="HAD-like_sf"/>
</dbReference>
<feature type="binding site" evidence="4">
    <location>
        <position position="215"/>
    </location>
    <ligand>
        <name>Mg(2+)</name>
        <dbReference type="ChEBI" id="CHEBI:18420"/>
    </ligand>
</feature>
<organism evidence="5 6">
    <name type="scientific">Arachnia propionica</name>
    <dbReference type="NCBI Taxonomy" id="1750"/>
    <lineage>
        <taxon>Bacteria</taxon>
        <taxon>Bacillati</taxon>
        <taxon>Actinomycetota</taxon>
        <taxon>Actinomycetes</taxon>
        <taxon>Propionibacteriales</taxon>
        <taxon>Propionibacteriaceae</taxon>
        <taxon>Arachnia</taxon>
    </lineage>
</organism>
<name>A0A448MZ85_9ACTN</name>
<evidence type="ECO:0000256" key="3">
    <source>
        <dbReference type="PIRSR" id="PIRSR000915-2"/>
    </source>
</evidence>
<sequence>MLPTELHQAYVFDLDGTIYLGDHLLPGAARLIGELRRRGIPVRFLSNNPTKDPRQYVEKLARLGLPTDISDIANTVVTTTRWLQEHHPDATLFVVGEEPLKRALTEAGFRLSDDPERIDIVIASYDRTFDYSKLQIAFDAIWFHRRAILIQTNPDRFCPFPGGRGEPDCAAITAAIEACTGVKSVANLGKPSHIMLEEALQGLDVDPAACVMVGDRLHTDIQMALDTGMASCLVLTGETTPDDVAALDENHQPTYVLDRVDRLIPQRLWDELGWTETNWKDH</sequence>
<dbReference type="AlphaFoldDB" id="A0A448MZ85"/>
<evidence type="ECO:0000256" key="4">
    <source>
        <dbReference type="PIRSR" id="PIRSR000915-3"/>
    </source>
</evidence>
<evidence type="ECO:0000313" key="5">
    <source>
        <dbReference type="EMBL" id="VEH70500.1"/>
    </source>
</evidence>
<dbReference type="EC" id="3.-.-.-" evidence="5"/>
<dbReference type="Pfam" id="PF13242">
    <property type="entry name" value="Hydrolase_like"/>
    <property type="match status" value="1"/>
</dbReference>
<keyword evidence="5" id="KW-0378">Hydrolase</keyword>
<feature type="binding site" evidence="4">
    <location>
        <position position="13"/>
    </location>
    <ligand>
        <name>Mg(2+)</name>
        <dbReference type="ChEBI" id="CHEBI:18420"/>
    </ligand>
</feature>
<dbReference type="InterPro" id="IPR006357">
    <property type="entry name" value="HAD-SF_hydro_IIA"/>
</dbReference>
<proteinExistence type="inferred from homology"/>
<feature type="binding site" evidence="4">
    <location>
        <position position="15"/>
    </location>
    <ligand>
        <name>Mg(2+)</name>
        <dbReference type="ChEBI" id="CHEBI:18420"/>
    </ligand>
</feature>
<dbReference type="InterPro" id="IPR023214">
    <property type="entry name" value="HAD_sf"/>
</dbReference>
<gene>
    <name evidence="5" type="primary">yutF</name>
    <name evidence="5" type="ORF">NCTC12967_01799</name>
</gene>
<protein>
    <submittedName>
        <fullName evidence="5">Uncharacterized hydrolase yutF</fullName>
        <ecNumber evidence="5">3.-.-.-</ecNumber>
    </submittedName>
</protein>
<dbReference type="SUPFAM" id="SSF56784">
    <property type="entry name" value="HAD-like"/>
    <property type="match status" value="1"/>
</dbReference>
<evidence type="ECO:0000313" key="6">
    <source>
        <dbReference type="Proteomes" id="UP000273044"/>
    </source>
</evidence>
<feature type="binding site" evidence="3">
    <location>
        <position position="190"/>
    </location>
    <ligand>
        <name>substrate</name>
    </ligand>
</feature>
<dbReference type="Gene3D" id="3.40.50.1000">
    <property type="entry name" value="HAD superfamily/HAD-like"/>
    <property type="match status" value="2"/>
</dbReference>
<dbReference type="Proteomes" id="UP000273044">
    <property type="component" value="Chromosome"/>
</dbReference>
<evidence type="ECO:0000256" key="2">
    <source>
        <dbReference type="PIRSR" id="PIRSR000915-1"/>
    </source>
</evidence>
<dbReference type="Pfam" id="PF13344">
    <property type="entry name" value="Hydrolase_6"/>
    <property type="match status" value="1"/>
</dbReference>
<dbReference type="GO" id="GO:0005737">
    <property type="term" value="C:cytoplasm"/>
    <property type="evidence" value="ECO:0007669"/>
    <property type="project" value="TreeGrafter"/>
</dbReference>
<dbReference type="GO" id="GO:0046872">
    <property type="term" value="F:metal ion binding"/>
    <property type="evidence" value="ECO:0007669"/>
    <property type="project" value="UniProtKB-KW"/>
</dbReference>
<dbReference type="GO" id="GO:0016791">
    <property type="term" value="F:phosphatase activity"/>
    <property type="evidence" value="ECO:0007669"/>
    <property type="project" value="TreeGrafter"/>
</dbReference>
<dbReference type="PANTHER" id="PTHR19288:SF46">
    <property type="entry name" value="HALOACID DEHALOGENASE-LIKE HYDROLASE DOMAIN-CONTAINING PROTEIN 2"/>
    <property type="match status" value="1"/>
</dbReference>
<feature type="active site" description="Nucleophile" evidence="2">
    <location>
        <position position="13"/>
    </location>
</feature>
<dbReference type="GeneID" id="64407257"/>
<keyword evidence="6" id="KW-1185">Reference proteome</keyword>
<reference evidence="5 6" key="1">
    <citation type="submission" date="2018-12" db="EMBL/GenBank/DDBJ databases">
        <authorList>
            <consortium name="Pathogen Informatics"/>
        </authorList>
    </citation>
    <scope>NUCLEOTIDE SEQUENCE [LARGE SCALE GENOMIC DNA]</scope>
    <source>
        <strain evidence="5 6">NCTC12967</strain>
    </source>
</reference>
<dbReference type="NCBIfam" id="TIGR01460">
    <property type="entry name" value="HAD-SF-IIA"/>
    <property type="match status" value="1"/>
</dbReference>
<dbReference type="EMBL" id="LR134406">
    <property type="protein sequence ID" value="VEH70500.1"/>
    <property type="molecule type" value="Genomic_DNA"/>
</dbReference>
<evidence type="ECO:0000256" key="1">
    <source>
        <dbReference type="PIRNR" id="PIRNR000915"/>
    </source>
</evidence>
<feature type="active site" description="Proton donor" evidence="2">
    <location>
        <position position="15"/>
    </location>
</feature>
<feature type="binding site" evidence="3">
    <location>
        <begin position="46"/>
        <end position="48"/>
    </location>
    <ligand>
        <name>substrate</name>
    </ligand>
</feature>
<comment type="cofactor">
    <cofactor evidence="4">
        <name>Mg(2+)</name>
        <dbReference type="ChEBI" id="CHEBI:18420"/>
    </cofactor>
    <text evidence="4">Divalent metal ions. Mg(2+) is the most effective.</text>
</comment>
<accession>A0A448MZ85</accession>
<comment type="similarity">
    <text evidence="1">Belongs to the HAD-like hydrolase superfamily.</text>
</comment>